<feature type="domain" description="START" evidence="12">
    <location>
        <begin position="312"/>
        <end position="357"/>
    </location>
</feature>
<feature type="DNA-binding region" description="Homeobox" evidence="9">
    <location>
        <begin position="3"/>
        <end position="29"/>
    </location>
</feature>
<comment type="similarity">
    <text evidence="2">Belongs to the HD-ZIP homeobox family. Class IV subfamily.</text>
</comment>
<dbReference type="PROSITE" id="PS50848">
    <property type="entry name" value="START"/>
    <property type="match status" value="1"/>
</dbReference>
<evidence type="ECO:0000256" key="6">
    <source>
        <dbReference type="ARBA" id="ARBA00023155"/>
    </source>
</evidence>
<gene>
    <name evidence="13" type="ORF">B296_00009433</name>
</gene>
<keyword evidence="8 9" id="KW-0539">Nucleus</keyword>
<keyword evidence="6 9" id="KW-0371">Homeobox</keyword>
<dbReference type="SUPFAM" id="SSF55961">
    <property type="entry name" value="Bet v1-like"/>
    <property type="match status" value="1"/>
</dbReference>
<dbReference type="AlphaFoldDB" id="A0A426ZKZ0"/>
<dbReference type="Pfam" id="PF01852">
    <property type="entry name" value="START"/>
    <property type="match status" value="1"/>
</dbReference>
<evidence type="ECO:0008006" key="15">
    <source>
        <dbReference type="Google" id="ProtNLM"/>
    </source>
</evidence>
<dbReference type="EMBL" id="AMZH03006123">
    <property type="protein sequence ID" value="RRT64611.1"/>
    <property type="molecule type" value="Genomic_DNA"/>
</dbReference>
<evidence type="ECO:0000256" key="5">
    <source>
        <dbReference type="ARBA" id="ARBA00023125"/>
    </source>
</evidence>
<keyword evidence="4" id="KW-0175">Coiled coil</keyword>
<keyword evidence="5 9" id="KW-0238">DNA-binding</keyword>
<name>A0A426ZKZ0_ENSVE</name>
<dbReference type="PANTHER" id="PTHR45654">
    <property type="entry name" value="HOMEOBOX-LEUCINE ZIPPER PROTEIN MERISTEM L1"/>
    <property type="match status" value="1"/>
</dbReference>
<evidence type="ECO:0000313" key="13">
    <source>
        <dbReference type="EMBL" id="RRT64611.1"/>
    </source>
</evidence>
<dbReference type="CDD" id="cd00086">
    <property type="entry name" value="homeodomain"/>
    <property type="match status" value="1"/>
</dbReference>
<evidence type="ECO:0000256" key="3">
    <source>
        <dbReference type="ARBA" id="ARBA00023015"/>
    </source>
</evidence>
<accession>A0A426ZKZ0</accession>
<dbReference type="GO" id="GO:0005634">
    <property type="term" value="C:nucleus"/>
    <property type="evidence" value="ECO:0007669"/>
    <property type="project" value="UniProtKB-SubCell"/>
</dbReference>
<dbReference type="PROSITE" id="PS50071">
    <property type="entry name" value="HOMEOBOX_2"/>
    <property type="match status" value="1"/>
</dbReference>
<evidence type="ECO:0000259" key="11">
    <source>
        <dbReference type="PROSITE" id="PS50071"/>
    </source>
</evidence>
<evidence type="ECO:0000256" key="7">
    <source>
        <dbReference type="ARBA" id="ARBA00023163"/>
    </source>
</evidence>
<evidence type="ECO:0000256" key="10">
    <source>
        <dbReference type="RuleBase" id="RU000682"/>
    </source>
</evidence>
<proteinExistence type="inferred from homology"/>
<keyword evidence="3" id="KW-0805">Transcription regulation</keyword>
<reference evidence="13 14" key="1">
    <citation type="journal article" date="2014" name="Agronomy (Basel)">
        <title>A Draft Genome Sequence for Ensete ventricosum, the Drought-Tolerant Tree Against Hunger.</title>
        <authorList>
            <person name="Harrison J."/>
            <person name="Moore K.A."/>
            <person name="Paszkiewicz K."/>
            <person name="Jones T."/>
            <person name="Grant M."/>
            <person name="Ambacheew D."/>
            <person name="Muzemil S."/>
            <person name="Studholme D.J."/>
        </authorList>
    </citation>
    <scope>NUCLEOTIDE SEQUENCE [LARGE SCALE GENOMIC DNA]</scope>
</reference>
<dbReference type="Gene3D" id="1.10.10.60">
    <property type="entry name" value="Homeodomain-like"/>
    <property type="match status" value="1"/>
</dbReference>
<dbReference type="InterPro" id="IPR042160">
    <property type="entry name" value="HD-Zip_IV"/>
</dbReference>
<feature type="domain" description="Homeobox" evidence="11">
    <location>
        <begin position="1"/>
        <end position="28"/>
    </location>
</feature>
<sequence length="606" mass="66504">MKLSQELGLKPRQVKFWFQNRRTQMKVRLQSCSSTNNVTRIRSYSFVEESLLIRNCGTLQAQQDRADNVVLRAENESLKNDNFRLQAAIRNVVCPSCGGPAILSEMSFDEQQLRMENARLKDELERLPCVASRYSGRQLQPLGPAPPVLLPSLDLDMGIYSRHFNEPPVVSCTDLIPIPQISNEPSPFPGMLIMDQDRPLVLDLAMTAADHLVKMCNTTEPLWIRRGGTTTVEVLDLEEHARMCPWPMDLKQQQGRFRTETSRDSAMVIMNSITMVDAFLDALFPSLVAKARTVQVLSPGVPGHGNGCLHLVIWVEHAEVEDKPVHQMFQQFVIAGEAFGATRWVSVLQRQCERLASLMARNISDIGVISSPEARKNMMRLSQRMITTFCTSVYASGMQSWTALSDSSDDTVRVTTKKNTAPGQPNGVILTAVSTTWLPFSHHQVFELLTDEQRRTQIFLRAWVIPLAQAASNSSHSVDLLLQESSTHPSGGSIVVYAAIDVDAVQVAMSSEDPSYIPLLPTGFVISPAARQPNVGTSSGGDGHATVGCLLTVGMQVLATAVHSAKLNLSTVTAIDNHLCNTVQQVRAVLAGGTATAEPAAVAPDR</sequence>
<evidence type="ECO:0000256" key="1">
    <source>
        <dbReference type="ARBA" id="ARBA00004123"/>
    </source>
</evidence>
<protein>
    <recommendedName>
        <fullName evidence="15">Homeobox domain-containing protein</fullName>
    </recommendedName>
</protein>
<comment type="caution">
    <text evidence="13">The sequence shown here is derived from an EMBL/GenBank/DDBJ whole genome shotgun (WGS) entry which is preliminary data.</text>
</comment>
<evidence type="ECO:0000259" key="12">
    <source>
        <dbReference type="PROSITE" id="PS50848"/>
    </source>
</evidence>
<dbReference type="InterPro" id="IPR017970">
    <property type="entry name" value="Homeobox_CS"/>
</dbReference>
<dbReference type="GO" id="GO:0000981">
    <property type="term" value="F:DNA-binding transcription factor activity, RNA polymerase II-specific"/>
    <property type="evidence" value="ECO:0007669"/>
    <property type="project" value="InterPro"/>
</dbReference>
<dbReference type="InterPro" id="IPR057993">
    <property type="entry name" value="HD-Zip_IV_C"/>
</dbReference>
<comment type="subcellular location">
    <subcellularLocation>
        <location evidence="1 9 10">Nucleus</location>
    </subcellularLocation>
</comment>
<dbReference type="GO" id="GO:0008289">
    <property type="term" value="F:lipid binding"/>
    <property type="evidence" value="ECO:0007669"/>
    <property type="project" value="InterPro"/>
</dbReference>
<dbReference type="InterPro" id="IPR009057">
    <property type="entry name" value="Homeodomain-like_sf"/>
</dbReference>
<keyword evidence="7" id="KW-0804">Transcription</keyword>
<evidence type="ECO:0000256" key="4">
    <source>
        <dbReference type="ARBA" id="ARBA00023054"/>
    </source>
</evidence>
<evidence type="ECO:0000256" key="2">
    <source>
        <dbReference type="ARBA" id="ARBA00006789"/>
    </source>
</evidence>
<organism evidence="13 14">
    <name type="scientific">Ensete ventricosum</name>
    <name type="common">Abyssinian banana</name>
    <name type="synonym">Musa ensete</name>
    <dbReference type="NCBI Taxonomy" id="4639"/>
    <lineage>
        <taxon>Eukaryota</taxon>
        <taxon>Viridiplantae</taxon>
        <taxon>Streptophyta</taxon>
        <taxon>Embryophyta</taxon>
        <taxon>Tracheophyta</taxon>
        <taxon>Spermatophyta</taxon>
        <taxon>Magnoliopsida</taxon>
        <taxon>Liliopsida</taxon>
        <taxon>Zingiberales</taxon>
        <taxon>Musaceae</taxon>
        <taxon>Ensete</taxon>
    </lineage>
</organism>
<evidence type="ECO:0000256" key="9">
    <source>
        <dbReference type="PROSITE-ProRule" id="PRU00108"/>
    </source>
</evidence>
<evidence type="ECO:0000313" key="14">
    <source>
        <dbReference type="Proteomes" id="UP000287651"/>
    </source>
</evidence>
<dbReference type="Pfam" id="PF00046">
    <property type="entry name" value="Homeodomain"/>
    <property type="match status" value="1"/>
</dbReference>
<dbReference type="InterPro" id="IPR002913">
    <property type="entry name" value="START_lipid-bd_dom"/>
</dbReference>
<dbReference type="GO" id="GO:0003677">
    <property type="term" value="F:DNA binding"/>
    <property type="evidence" value="ECO:0007669"/>
    <property type="project" value="UniProtKB-UniRule"/>
</dbReference>
<dbReference type="Proteomes" id="UP000287651">
    <property type="component" value="Unassembled WGS sequence"/>
</dbReference>
<dbReference type="InterPro" id="IPR001356">
    <property type="entry name" value="HD"/>
</dbReference>
<dbReference type="PROSITE" id="PS00027">
    <property type="entry name" value="HOMEOBOX_1"/>
    <property type="match status" value="1"/>
</dbReference>
<evidence type="ECO:0000256" key="8">
    <source>
        <dbReference type="ARBA" id="ARBA00023242"/>
    </source>
</evidence>
<dbReference type="SUPFAM" id="SSF46689">
    <property type="entry name" value="Homeodomain-like"/>
    <property type="match status" value="1"/>
</dbReference>
<dbReference type="Pfam" id="PF25797">
    <property type="entry name" value="PDF2_C"/>
    <property type="match status" value="2"/>
</dbReference>
<dbReference type="PANTHER" id="PTHR45654:SF11">
    <property type="entry name" value="HOMEOBOX-LEUCINE ZIPPER PROTEIN HDG5"/>
    <property type="match status" value="1"/>
</dbReference>